<dbReference type="AlphaFoldDB" id="A0A3D9Z5S8"/>
<dbReference type="InterPro" id="IPR035069">
    <property type="entry name" value="TTHA1013/TTHA0281-like"/>
</dbReference>
<dbReference type="EMBL" id="QUMO01000001">
    <property type="protein sequence ID" value="REF89628.1"/>
    <property type="molecule type" value="Genomic_DNA"/>
</dbReference>
<dbReference type="SUPFAM" id="SSF143100">
    <property type="entry name" value="TTHA1013/TTHA0281-like"/>
    <property type="match status" value="1"/>
</dbReference>
<evidence type="ECO:0000313" key="2">
    <source>
        <dbReference type="EMBL" id="REF89628.1"/>
    </source>
</evidence>
<name>A0A3D9Z5S8_9HYPH</name>
<gene>
    <name evidence="2" type="ORF">DES32_0856</name>
</gene>
<comment type="caution">
    <text evidence="2">The sequence shown here is derived from an EMBL/GenBank/DDBJ whole genome shotgun (WGS) entry which is preliminary data.</text>
</comment>
<dbReference type="OrthoDB" id="9807959at2"/>
<dbReference type="PANTHER" id="PTHR34504:SF2">
    <property type="entry name" value="UPF0150 PROTEIN SSL0259"/>
    <property type="match status" value="1"/>
</dbReference>
<protein>
    <submittedName>
        <fullName evidence="2">Putative RNase H-like HicB family nuclease</fullName>
    </submittedName>
</protein>
<dbReference type="InterPro" id="IPR031807">
    <property type="entry name" value="HicB-like"/>
</dbReference>
<keyword evidence="3" id="KW-1185">Reference proteome</keyword>
<dbReference type="InterPro" id="IPR051404">
    <property type="entry name" value="TA_system_antitoxin"/>
</dbReference>
<sequence length="87" mass="9530">MARYTALIDGEPGAYGVVFPDAPGCHAMGDTIEEALSHAREALAEWLEDAREQGFPIPEPRTAEELLKDPEVLEDIAETGAVMREVY</sequence>
<dbReference type="Proteomes" id="UP000256900">
    <property type="component" value="Unassembled WGS sequence"/>
</dbReference>
<dbReference type="PANTHER" id="PTHR34504">
    <property type="entry name" value="ANTITOXIN HICB"/>
    <property type="match status" value="1"/>
</dbReference>
<proteinExistence type="predicted"/>
<feature type="domain" description="HicB-like antitoxin of toxin-antitoxin system" evidence="1">
    <location>
        <begin position="8"/>
        <end position="74"/>
    </location>
</feature>
<evidence type="ECO:0000313" key="3">
    <source>
        <dbReference type="Proteomes" id="UP000256900"/>
    </source>
</evidence>
<reference evidence="2 3" key="1">
    <citation type="submission" date="2018-08" db="EMBL/GenBank/DDBJ databases">
        <title>Genomic Encyclopedia of Type Strains, Phase IV (KMG-IV): sequencing the most valuable type-strain genomes for metagenomic binning, comparative biology and taxonomic classification.</title>
        <authorList>
            <person name="Goeker M."/>
        </authorList>
    </citation>
    <scope>NUCLEOTIDE SEQUENCE [LARGE SCALE GENOMIC DNA]</scope>
    <source>
        <strain evidence="2 3">BW863</strain>
    </source>
</reference>
<accession>A0A3D9Z5S8</accession>
<dbReference type="RefSeq" id="WP_115835373.1">
    <property type="nucleotide sequence ID" value="NZ_CP025086.1"/>
</dbReference>
<dbReference type="Gene3D" id="3.30.160.250">
    <property type="match status" value="1"/>
</dbReference>
<evidence type="ECO:0000259" key="1">
    <source>
        <dbReference type="Pfam" id="PF15919"/>
    </source>
</evidence>
<organism evidence="2 3">
    <name type="scientific">Methylovirgula ligni</name>
    <dbReference type="NCBI Taxonomy" id="569860"/>
    <lineage>
        <taxon>Bacteria</taxon>
        <taxon>Pseudomonadati</taxon>
        <taxon>Pseudomonadota</taxon>
        <taxon>Alphaproteobacteria</taxon>
        <taxon>Hyphomicrobiales</taxon>
        <taxon>Beijerinckiaceae</taxon>
        <taxon>Methylovirgula</taxon>
    </lineage>
</organism>
<dbReference type="Pfam" id="PF15919">
    <property type="entry name" value="HicB_lk_antitox"/>
    <property type="match status" value="1"/>
</dbReference>